<feature type="compositionally biased region" description="Basic and acidic residues" evidence="1">
    <location>
        <begin position="286"/>
        <end position="303"/>
    </location>
</feature>
<evidence type="ECO:0000256" key="1">
    <source>
        <dbReference type="SAM" id="MobiDB-lite"/>
    </source>
</evidence>
<dbReference type="Gene3D" id="1.10.10.1210">
    <property type="entry name" value="MAGE homology domain, winged helix WH2 motif"/>
    <property type="match status" value="1"/>
</dbReference>
<reference evidence="3" key="1">
    <citation type="journal article" date="2020" name="Stud. Mycol.">
        <title>101 Dothideomycetes genomes: a test case for predicting lifestyles and emergence of pathogens.</title>
        <authorList>
            <person name="Haridas S."/>
            <person name="Albert R."/>
            <person name="Binder M."/>
            <person name="Bloem J."/>
            <person name="Labutti K."/>
            <person name="Salamov A."/>
            <person name="Andreopoulos B."/>
            <person name="Baker S."/>
            <person name="Barry K."/>
            <person name="Bills G."/>
            <person name="Bluhm B."/>
            <person name="Cannon C."/>
            <person name="Castanera R."/>
            <person name="Culley D."/>
            <person name="Daum C."/>
            <person name="Ezra D."/>
            <person name="Gonzalez J."/>
            <person name="Henrissat B."/>
            <person name="Kuo A."/>
            <person name="Liang C."/>
            <person name="Lipzen A."/>
            <person name="Lutzoni F."/>
            <person name="Magnuson J."/>
            <person name="Mondo S."/>
            <person name="Nolan M."/>
            <person name="Ohm R."/>
            <person name="Pangilinan J."/>
            <person name="Park H.-J."/>
            <person name="Ramirez L."/>
            <person name="Alfaro M."/>
            <person name="Sun H."/>
            <person name="Tritt A."/>
            <person name="Yoshinaga Y."/>
            <person name="Zwiers L.-H."/>
            <person name="Turgeon B."/>
            <person name="Goodwin S."/>
            <person name="Spatafora J."/>
            <person name="Crous P."/>
            <person name="Grigoriev I."/>
        </authorList>
    </citation>
    <scope>NUCLEOTIDE SEQUENCE</scope>
    <source>
        <strain evidence="3">CBS 121410</strain>
    </source>
</reference>
<evidence type="ECO:0000313" key="3">
    <source>
        <dbReference type="EMBL" id="KAF2092017.1"/>
    </source>
</evidence>
<dbReference type="InterPro" id="IPR041899">
    <property type="entry name" value="MAGE_WH2"/>
</dbReference>
<feature type="region of interest" description="Disordered" evidence="1">
    <location>
        <begin position="281"/>
        <end position="326"/>
    </location>
</feature>
<dbReference type="OrthoDB" id="205198at2759"/>
<dbReference type="Gene3D" id="1.10.10.1200">
    <property type="entry name" value="MAGE homology domain, winged helix WH1 motif"/>
    <property type="match status" value="1"/>
</dbReference>
<dbReference type="InterPro" id="IPR002190">
    <property type="entry name" value="MHD_dom"/>
</dbReference>
<protein>
    <submittedName>
        <fullName evidence="3">MAGE-domain-containing protein</fullName>
    </submittedName>
</protein>
<proteinExistence type="predicted"/>
<dbReference type="GO" id="GO:0006281">
    <property type="term" value="P:DNA repair"/>
    <property type="evidence" value="ECO:0007669"/>
    <property type="project" value="TreeGrafter"/>
</dbReference>
<evidence type="ECO:0000259" key="2">
    <source>
        <dbReference type="PROSITE" id="PS50838"/>
    </source>
</evidence>
<dbReference type="PROSITE" id="PS50838">
    <property type="entry name" value="MAGE"/>
    <property type="match status" value="1"/>
</dbReference>
<dbReference type="EMBL" id="ML978711">
    <property type="protein sequence ID" value="KAF2092017.1"/>
    <property type="molecule type" value="Genomic_DNA"/>
</dbReference>
<comment type="caution">
    <text evidence="3">The sequence shown here is derived from an EMBL/GenBank/DDBJ whole genome shotgun (WGS) entry which is preliminary data.</text>
</comment>
<accession>A0A9P4I2J5</accession>
<dbReference type="PANTHER" id="PTHR11736:SF14">
    <property type="entry name" value="NSE3 HOMOLOG, SMC5-SMC6 COMPLEX COMPONENT"/>
    <property type="match status" value="1"/>
</dbReference>
<feature type="region of interest" description="Disordered" evidence="1">
    <location>
        <begin position="1"/>
        <end position="54"/>
    </location>
</feature>
<keyword evidence="4" id="KW-1185">Reference proteome</keyword>
<dbReference type="PANTHER" id="PTHR11736">
    <property type="entry name" value="MELANOMA-ASSOCIATED ANTIGEN MAGE ANTIGEN"/>
    <property type="match status" value="1"/>
</dbReference>
<gene>
    <name evidence="3" type="ORF">K490DRAFT_70713</name>
</gene>
<dbReference type="InterPro" id="IPR041898">
    <property type="entry name" value="MAGE_WH1"/>
</dbReference>
<sequence length="326" mass="36193">MPLVQRKRRAPSDEEGSDVEETPARTQQTRRRRASPESVGEDYVERENDTGLRATGSLQQMQKKLVRLALACEYSRTPIRRKDITDKVLGPHKNQFRPVFAEAQRTLEAVFGMQMEELPVRDKITLQQRRAAQKNEKQATSSSSWVLVSTLPKAFKHPAIINPPKAPSTALESSYVGIYTFIITVIVLSGGELHESKLERLLRRMQADVSTPVGKTDQVINRLCKDGYIVKVKDSSSGAEEVKFVIGPRGKVEVGADGAAGMVRAVYGDAADEDLERRLNRSLLMAKKDTPKDKGDKNGEGAKKPRGRPPKATQQQAQEAEDSESD</sequence>
<dbReference type="Pfam" id="PF01454">
    <property type="entry name" value="MAGE"/>
    <property type="match status" value="1"/>
</dbReference>
<name>A0A9P4I2J5_9PEZI</name>
<dbReference type="SMART" id="SM01373">
    <property type="entry name" value="MAGE"/>
    <property type="match status" value="1"/>
</dbReference>
<dbReference type="Proteomes" id="UP000799776">
    <property type="component" value="Unassembled WGS sequence"/>
</dbReference>
<dbReference type="AlphaFoldDB" id="A0A9P4I2J5"/>
<evidence type="ECO:0000313" key="4">
    <source>
        <dbReference type="Proteomes" id="UP000799776"/>
    </source>
</evidence>
<dbReference type="InterPro" id="IPR037445">
    <property type="entry name" value="MAGE"/>
</dbReference>
<feature type="domain" description="MAGE" evidence="2">
    <location>
        <begin position="58"/>
        <end position="118"/>
    </location>
</feature>
<dbReference type="GO" id="GO:0005634">
    <property type="term" value="C:nucleus"/>
    <property type="evidence" value="ECO:0007669"/>
    <property type="project" value="TreeGrafter"/>
</dbReference>
<organism evidence="3 4">
    <name type="scientific">Saccharata proteae CBS 121410</name>
    <dbReference type="NCBI Taxonomy" id="1314787"/>
    <lineage>
        <taxon>Eukaryota</taxon>
        <taxon>Fungi</taxon>
        <taxon>Dikarya</taxon>
        <taxon>Ascomycota</taxon>
        <taxon>Pezizomycotina</taxon>
        <taxon>Dothideomycetes</taxon>
        <taxon>Dothideomycetes incertae sedis</taxon>
        <taxon>Botryosphaeriales</taxon>
        <taxon>Saccharataceae</taxon>
        <taxon>Saccharata</taxon>
    </lineage>
</organism>